<evidence type="ECO:0000313" key="2">
    <source>
        <dbReference type="EMBL" id="MDV3104417.1"/>
    </source>
</evidence>
<comment type="caution">
    <text evidence="2">The sequence shown here is derived from an EMBL/GenBank/DDBJ whole genome shotgun (WGS) entry which is preliminary data.</text>
</comment>
<sequence>MKRAQTAIEYLFMLAAALILVGIAMKTILDTSRQLETTISDYTKTVREKVLENL</sequence>
<keyword evidence="1" id="KW-1133">Transmembrane helix</keyword>
<name>A0AAE4NXB5_9EURY</name>
<dbReference type="RefSeq" id="WP_315342694.1">
    <property type="nucleotide sequence ID" value="NZ_JAVDZE010000004.1"/>
</dbReference>
<keyword evidence="3" id="KW-1185">Reference proteome</keyword>
<reference evidence="2 3" key="1">
    <citation type="submission" date="2023-08" db="EMBL/GenBank/DDBJ databases">
        <title>Draft genome sequence of Thermococcus waiotapuensis WT1T, a thermophilic sulphur-dependent archaeon from order Thermococcales.</title>
        <authorList>
            <person name="Manners S.H."/>
            <person name="Carere C.R."/>
            <person name="Dhami M.K."/>
            <person name="Dobson R.C.J."/>
            <person name="Stott M.B."/>
        </authorList>
    </citation>
    <scope>NUCLEOTIDE SEQUENCE [LARGE SCALE GENOMIC DNA]</scope>
    <source>
        <strain evidence="2 3">WT1</strain>
    </source>
</reference>
<dbReference type="InterPro" id="IPR007166">
    <property type="entry name" value="Class3_signal_pept_motif"/>
</dbReference>
<keyword evidence="1" id="KW-0812">Transmembrane</keyword>
<evidence type="ECO:0000256" key="1">
    <source>
        <dbReference type="SAM" id="Phobius"/>
    </source>
</evidence>
<protein>
    <submittedName>
        <fullName evidence="2">Class III signal peptide-containing protein</fullName>
    </submittedName>
</protein>
<gene>
    <name evidence="2" type="ORF">RBI02_07705</name>
</gene>
<keyword evidence="1" id="KW-0472">Membrane</keyword>
<organism evidence="2 3">
    <name type="scientific">Thermococcus waiotapuensis</name>
    <dbReference type="NCBI Taxonomy" id="90909"/>
    <lineage>
        <taxon>Archaea</taxon>
        <taxon>Methanobacteriati</taxon>
        <taxon>Methanobacteriota</taxon>
        <taxon>Thermococci</taxon>
        <taxon>Thermococcales</taxon>
        <taxon>Thermococcaceae</taxon>
        <taxon>Thermococcus</taxon>
    </lineage>
</organism>
<dbReference type="AlphaFoldDB" id="A0AAE4NXB5"/>
<feature type="transmembrane region" description="Helical" evidence="1">
    <location>
        <begin position="7"/>
        <end position="25"/>
    </location>
</feature>
<dbReference type="EMBL" id="JAVDZE010000004">
    <property type="protein sequence ID" value="MDV3104417.1"/>
    <property type="molecule type" value="Genomic_DNA"/>
</dbReference>
<evidence type="ECO:0000313" key="3">
    <source>
        <dbReference type="Proteomes" id="UP001245683"/>
    </source>
</evidence>
<accession>A0AAE4NXB5</accession>
<dbReference type="Pfam" id="PF04021">
    <property type="entry name" value="Class_IIIsignal"/>
    <property type="match status" value="1"/>
</dbReference>
<dbReference type="Proteomes" id="UP001245683">
    <property type="component" value="Unassembled WGS sequence"/>
</dbReference>
<proteinExistence type="predicted"/>